<protein>
    <submittedName>
        <fullName evidence="2">Uncharacterized protein</fullName>
    </submittedName>
</protein>
<proteinExistence type="predicted"/>
<name>A0ABQ8VIP8_9AGAR</name>
<feature type="region of interest" description="Disordered" evidence="1">
    <location>
        <begin position="68"/>
        <end position="89"/>
    </location>
</feature>
<feature type="region of interest" description="Disordered" evidence="1">
    <location>
        <begin position="332"/>
        <end position="387"/>
    </location>
</feature>
<keyword evidence="3" id="KW-1185">Reference proteome</keyword>
<evidence type="ECO:0000313" key="3">
    <source>
        <dbReference type="Proteomes" id="UP001150217"/>
    </source>
</evidence>
<evidence type="ECO:0000256" key="1">
    <source>
        <dbReference type="SAM" id="MobiDB-lite"/>
    </source>
</evidence>
<sequence length="387" mass="42442">MTLPPRLLLRASEEVVSGICHVPLTCFWTFSFTSSFSVALSSYHPLRRLSELNSIEMVTVPVVALSDPRSNVSPASTPSPPPNPPITTEEVDVDELASTVEDPPLGQLTLFKSVFGVGVSLARYIVDDPLWPILAAAGLPCSFCVRSKKSGSCSVVPHLARCSNCDDKKPCVLGRLARFRYFARRCSRDLSFARRFLEAHGDPGQRTRFSLLPEQWRAIADKIESSTSSARALLELSPLDDQDRLEEDQLELQDFIHRQPKLPAVSEPVPSGTPPPVVPDKVLSVPKKRKRAVRMGEASSSKRKRFVEQDLGAGDAEYRRVVLVLPPQVMSRPEVLEPPTPSRRGAPHTASHPLPSPGVLLRIPGTPSSPPTLLLWSPHPSSPKSPF</sequence>
<dbReference type="Proteomes" id="UP001150217">
    <property type="component" value="Unassembled WGS sequence"/>
</dbReference>
<gene>
    <name evidence="2" type="ORF">C8R41DRAFT_826936</name>
</gene>
<reference evidence="2" key="1">
    <citation type="submission" date="2022-08" db="EMBL/GenBank/DDBJ databases">
        <title>A Global Phylogenomic Analysis of the Shiitake Genus Lentinula.</title>
        <authorList>
            <consortium name="DOE Joint Genome Institute"/>
            <person name="Sierra-Patev S."/>
            <person name="Min B."/>
            <person name="Naranjo-Ortiz M."/>
            <person name="Looney B."/>
            <person name="Konkel Z."/>
            <person name="Slot J.C."/>
            <person name="Sakamoto Y."/>
            <person name="Steenwyk J.L."/>
            <person name="Rokas A."/>
            <person name="Carro J."/>
            <person name="Camarero S."/>
            <person name="Ferreira P."/>
            <person name="Molpeceres G."/>
            <person name="Ruiz-Duenas F.J."/>
            <person name="Serrano A."/>
            <person name="Henrissat B."/>
            <person name="Drula E."/>
            <person name="Hughes K.W."/>
            <person name="Mata J.L."/>
            <person name="Ishikawa N.K."/>
            <person name="Vargas-Isla R."/>
            <person name="Ushijima S."/>
            <person name="Smith C.A."/>
            <person name="Ahrendt S."/>
            <person name="Andreopoulos W."/>
            <person name="He G."/>
            <person name="Labutti K."/>
            <person name="Lipzen A."/>
            <person name="Ng V."/>
            <person name="Riley R."/>
            <person name="Sandor L."/>
            <person name="Barry K."/>
            <person name="Martinez A.T."/>
            <person name="Xiao Y."/>
            <person name="Gibbons J.G."/>
            <person name="Terashima K."/>
            <person name="Grigoriev I.V."/>
            <person name="Hibbett D.S."/>
        </authorList>
    </citation>
    <scope>NUCLEOTIDE SEQUENCE</scope>
    <source>
        <strain evidence="2">RHP3577 ss4</strain>
    </source>
</reference>
<comment type="caution">
    <text evidence="2">The sequence shown here is derived from an EMBL/GenBank/DDBJ whole genome shotgun (WGS) entry which is preliminary data.</text>
</comment>
<dbReference type="EMBL" id="JANVFT010000029">
    <property type="protein sequence ID" value="KAJ4495514.1"/>
    <property type="molecule type" value="Genomic_DNA"/>
</dbReference>
<accession>A0ABQ8VIP8</accession>
<evidence type="ECO:0000313" key="2">
    <source>
        <dbReference type="EMBL" id="KAJ4495514.1"/>
    </source>
</evidence>
<organism evidence="2 3">
    <name type="scientific">Lentinula lateritia</name>
    <dbReference type="NCBI Taxonomy" id="40482"/>
    <lineage>
        <taxon>Eukaryota</taxon>
        <taxon>Fungi</taxon>
        <taxon>Dikarya</taxon>
        <taxon>Basidiomycota</taxon>
        <taxon>Agaricomycotina</taxon>
        <taxon>Agaricomycetes</taxon>
        <taxon>Agaricomycetidae</taxon>
        <taxon>Agaricales</taxon>
        <taxon>Marasmiineae</taxon>
        <taxon>Omphalotaceae</taxon>
        <taxon>Lentinula</taxon>
    </lineage>
</organism>